<gene>
    <name evidence="2" type="ORF">OH76DRAFT_430475</name>
</gene>
<evidence type="ECO:0000313" key="2">
    <source>
        <dbReference type="EMBL" id="RDX50615.1"/>
    </source>
</evidence>
<reference evidence="2 3" key="1">
    <citation type="journal article" date="2018" name="Biotechnol. Biofuels">
        <title>Integrative visual omics of the white-rot fungus Polyporus brumalis exposes the biotechnological potential of its oxidative enzymes for delignifying raw plant biomass.</title>
        <authorList>
            <person name="Miyauchi S."/>
            <person name="Rancon A."/>
            <person name="Drula E."/>
            <person name="Hage H."/>
            <person name="Chaduli D."/>
            <person name="Favel A."/>
            <person name="Grisel S."/>
            <person name="Henrissat B."/>
            <person name="Herpoel-Gimbert I."/>
            <person name="Ruiz-Duenas F.J."/>
            <person name="Chevret D."/>
            <person name="Hainaut M."/>
            <person name="Lin J."/>
            <person name="Wang M."/>
            <person name="Pangilinan J."/>
            <person name="Lipzen A."/>
            <person name="Lesage-Meessen L."/>
            <person name="Navarro D."/>
            <person name="Riley R."/>
            <person name="Grigoriev I.V."/>
            <person name="Zhou S."/>
            <person name="Raouche S."/>
            <person name="Rosso M.N."/>
        </authorList>
    </citation>
    <scope>NUCLEOTIDE SEQUENCE [LARGE SCALE GENOMIC DNA]</scope>
    <source>
        <strain evidence="2 3">BRFM 1820</strain>
    </source>
</reference>
<sequence length="164" mass="18322">MPGVARRPLRSPRSTVPTVLPARRDPRMTRTSDCADQMTRQAKDLKAGLFEVKQPDADRMANRLRMFCFVYKPVQTSLVLFDESNKPRMTSHSLQNSSIISSGLEHQVDVMRHGVEQDAHTVSAQRIGITAPCSTKQYCTRGHGAGVPRGADGHRLWACRHISQ</sequence>
<evidence type="ECO:0000256" key="1">
    <source>
        <dbReference type="SAM" id="MobiDB-lite"/>
    </source>
</evidence>
<keyword evidence="3" id="KW-1185">Reference proteome</keyword>
<dbReference type="EMBL" id="KZ857398">
    <property type="protein sequence ID" value="RDX50615.1"/>
    <property type="molecule type" value="Genomic_DNA"/>
</dbReference>
<dbReference type="Proteomes" id="UP000256964">
    <property type="component" value="Unassembled WGS sequence"/>
</dbReference>
<organism evidence="2 3">
    <name type="scientific">Lentinus brumalis</name>
    <dbReference type="NCBI Taxonomy" id="2498619"/>
    <lineage>
        <taxon>Eukaryota</taxon>
        <taxon>Fungi</taxon>
        <taxon>Dikarya</taxon>
        <taxon>Basidiomycota</taxon>
        <taxon>Agaricomycotina</taxon>
        <taxon>Agaricomycetes</taxon>
        <taxon>Polyporales</taxon>
        <taxon>Polyporaceae</taxon>
        <taxon>Lentinus</taxon>
    </lineage>
</organism>
<protein>
    <submittedName>
        <fullName evidence="2">Uncharacterized protein</fullName>
    </submittedName>
</protein>
<proteinExistence type="predicted"/>
<dbReference type="AlphaFoldDB" id="A0A371DDI9"/>
<accession>A0A371DDI9</accession>
<evidence type="ECO:0000313" key="3">
    <source>
        <dbReference type="Proteomes" id="UP000256964"/>
    </source>
</evidence>
<feature type="region of interest" description="Disordered" evidence="1">
    <location>
        <begin position="1"/>
        <end position="32"/>
    </location>
</feature>
<name>A0A371DDI9_9APHY</name>